<dbReference type="GO" id="GO:0007165">
    <property type="term" value="P:signal transduction"/>
    <property type="evidence" value="ECO:0007669"/>
    <property type="project" value="UniProtKB-KW"/>
</dbReference>
<feature type="domain" description="HAMP" evidence="6">
    <location>
        <begin position="356"/>
        <end position="408"/>
    </location>
</feature>
<evidence type="ECO:0000256" key="2">
    <source>
        <dbReference type="ARBA" id="ARBA00029447"/>
    </source>
</evidence>
<keyword evidence="8" id="KW-1185">Reference proteome</keyword>
<feature type="transmembrane region" description="Helical" evidence="4">
    <location>
        <begin position="12"/>
        <end position="34"/>
    </location>
</feature>
<dbReference type="PROSITE" id="PS50111">
    <property type="entry name" value="CHEMOTAXIS_TRANSDUC_2"/>
    <property type="match status" value="1"/>
</dbReference>
<evidence type="ECO:0000259" key="5">
    <source>
        <dbReference type="PROSITE" id="PS50111"/>
    </source>
</evidence>
<dbReference type="STRING" id="706587.Desti_0931"/>
<proteinExistence type="inferred from homology"/>
<dbReference type="InterPro" id="IPR003660">
    <property type="entry name" value="HAMP_dom"/>
</dbReference>
<dbReference type="Pfam" id="PF00672">
    <property type="entry name" value="HAMP"/>
    <property type="match status" value="1"/>
</dbReference>
<reference evidence="8" key="1">
    <citation type="submission" date="2012-06" db="EMBL/GenBank/DDBJ databases">
        <title>Complete sequence of chromosome of Desulfomonile tiedjei DSM 6799.</title>
        <authorList>
            <person name="Lucas S."/>
            <person name="Copeland A."/>
            <person name="Lapidus A."/>
            <person name="Glavina del Rio T."/>
            <person name="Dalin E."/>
            <person name="Tice H."/>
            <person name="Bruce D."/>
            <person name="Goodwin L."/>
            <person name="Pitluck S."/>
            <person name="Peters L."/>
            <person name="Ovchinnikova G."/>
            <person name="Zeytun A."/>
            <person name="Lu M."/>
            <person name="Kyrpides N."/>
            <person name="Mavromatis K."/>
            <person name="Ivanova N."/>
            <person name="Brettin T."/>
            <person name="Detter J.C."/>
            <person name="Han C."/>
            <person name="Larimer F."/>
            <person name="Land M."/>
            <person name="Hauser L."/>
            <person name="Markowitz V."/>
            <person name="Cheng J.-F."/>
            <person name="Hugenholtz P."/>
            <person name="Woyke T."/>
            <person name="Wu D."/>
            <person name="Spring S."/>
            <person name="Schroeder M."/>
            <person name="Brambilla E."/>
            <person name="Klenk H.-P."/>
            <person name="Eisen J.A."/>
        </authorList>
    </citation>
    <scope>NUCLEOTIDE SEQUENCE [LARGE SCALE GENOMIC DNA]</scope>
    <source>
        <strain evidence="8">ATCC 49306 / DSM 6799 / DCB-1</strain>
    </source>
</reference>
<dbReference type="PATRIC" id="fig|706587.4.peg.1063"/>
<keyword evidence="4" id="KW-0812">Transmembrane</keyword>
<dbReference type="SMART" id="SM00283">
    <property type="entry name" value="MA"/>
    <property type="match status" value="1"/>
</dbReference>
<keyword evidence="4" id="KW-1133">Transmembrane helix</keyword>
<dbReference type="Pfam" id="PF05227">
    <property type="entry name" value="CHASE3"/>
    <property type="match status" value="2"/>
</dbReference>
<dbReference type="AlphaFoldDB" id="I4C259"/>
<dbReference type="OrthoDB" id="2489132at2"/>
<feature type="transmembrane region" description="Helical" evidence="4">
    <location>
        <begin position="335"/>
        <end position="355"/>
    </location>
</feature>
<dbReference type="EMBL" id="CP003360">
    <property type="protein sequence ID" value="AFM23650.1"/>
    <property type="molecule type" value="Genomic_DNA"/>
</dbReference>
<dbReference type="GO" id="GO:0016020">
    <property type="term" value="C:membrane"/>
    <property type="evidence" value="ECO:0007669"/>
    <property type="project" value="InterPro"/>
</dbReference>
<comment type="similarity">
    <text evidence="2">Belongs to the methyl-accepting chemotaxis (MCP) protein family.</text>
</comment>
<dbReference type="SUPFAM" id="SSF58104">
    <property type="entry name" value="Methyl-accepting chemotaxis protein (MCP) signaling domain"/>
    <property type="match status" value="1"/>
</dbReference>
<dbReference type="HOGENOM" id="CLU_000445_107_27_7"/>
<dbReference type="eggNOG" id="COG0840">
    <property type="taxonomic scope" value="Bacteria"/>
</dbReference>
<dbReference type="InterPro" id="IPR004089">
    <property type="entry name" value="MCPsignal_dom"/>
</dbReference>
<gene>
    <name evidence="7" type="ordered locus">Desti_0931</name>
</gene>
<dbReference type="PANTHER" id="PTHR32089:SF112">
    <property type="entry name" value="LYSOZYME-LIKE PROTEIN-RELATED"/>
    <property type="match status" value="1"/>
</dbReference>
<protein>
    <submittedName>
        <fullName evidence="7">Methyl-accepting chemotaxis protein</fullName>
    </submittedName>
</protein>
<evidence type="ECO:0000313" key="7">
    <source>
        <dbReference type="EMBL" id="AFM23650.1"/>
    </source>
</evidence>
<sequence length="685" mass="74484">MKIRDIGLKVKIMGGGLIPIILAAVLCMVVLFSLNSLLQNVERVDRTHRAIRETVEIQFNTMGMLAWLRGFFLTGDESLVPEYRIRAERADKDFGELKRIIGEGEDTKDLVHAQELLTDTRKRIEEAINLQHEINKGKSLNDLAALVAANKGQQLSRVRGLVKELVEKQQRSAEKAAEGQVAGTLPGGLLAAYLQTTEISAAVLEMEDTQRGYLLAGTDEFLKAYEEASKRTFALIEKQKQALAGNAAQVKLLGDIEDNVKTWIKETAEPEIVLRKQVSASKTIVDLRKLIVEIDMKDRMNQFDEMLAAFKGGQEKILKDRRTASEESTNATEKILILGLILVIATSLFISYLIARAIANTVGKAVDLAEAISKGDFTQSLQKRGEDEVGRLTQALNIMVEYLREQTRRTVEGINVLGSSAAEIAATVSQLGASTSRTSSAVTETITTIEEVKQAAKISNDTAKKVAEGAKQAVEISEVGKKATADTAHRMNLIKEQIESIGETVVRLSEHSQAIEEIIGTVQDLADQSNLLAVNASIEAARAGDHGKGFAVVALEIKTLADQSKSATEQVRRILEETKKWVSAVVMATEQGTKAVEAGVNQSLMAGESIESLFGSVSSSSQAATVIHTTTEQQLAGVGQVSIAMLNIDQAMQQNVSSIAQLDEAAKRIEELGISLKDLVERTRV</sequence>
<accession>I4C259</accession>
<dbReference type="Gene3D" id="6.10.340.10">
    <property type="match status" value="1"/>
</dbReference>
<dbReference type="PANTHER" id="PTHR32089">
    <property type="entry name" value="METHYL-ACCEPTING CHEMOTAXIS PROTEIN MCPB"/>
    <property type="match status" value="1"/>
</dbReference>
<dbReference type="Proteomes" id="UP000006055">
    <property type="component" value="Chromosome"/>
</dbReference>
<dbReference type="CDD" id="cd06225">
    <property type="entry name" value="HAMP"/>
    <property type="match status" value="1"/>
</dbReference>
<dbReference type="SMART" id="SM00304">
    <property type="entry name" value="HAMP"/>
    <property type="match status" value="1"/>
</dbReference>
<name>I4C259_DESTA</name>
<dbReference type="RefSeq" id="WP_014808806.1">
    <property type="nucleotide sequence ID" value="NC_018025.1"/>
</dbReference>
<dbReference type="PROSITE" id="PS50885">
    <property type="entry name" value="HAMP"/>
    <property type="match status" value="1"/>
</dbReference>
<feature type="domain" description="Methyl-accepting transducer" evidence="5">
    <location>
        <begin position="413"/>
        <end position="649"/>
    </location>
</feature>
<evidence type="ECO:0000256" key="3">
    <source>
        <dbReference type="PROSITE-ProRule" id="PRU00284"/>
    </source>
</evidence>
<keyword evidence="4" id="KW-0472">Membrane</keyword>
<organism evidence="7 8">
    <name type="scientific">Desulfomonile tiedjei (strain ATCC 49306 / DSM 6799 / DCB-1)</name>
    <dbReference type="NCBI Taxonomy" id="706587"/>
    <lineage>
        <taxon>Bacteria</taxon>
        <taxon>Pseudomonadati</taxon>
        <taxon>Thermodesulfobacteriota</taxon>
        <taxon>Desulfomonilia</taxon>
        <taxon>Desulfomonilales</taxon>
        <taxon>Desulfomonilaceae</taxon>
        <taxon>Desulfomonile</taxon>
    </lineage>
</organism>
<evidence type="ECO:0000256" key="1">
    <source>
        <dbReference type="ARBA" id="ARBA00023224"/>
    </source>
</evidence>
<dbReference type="Gene3D" id="1.10.287.950">
    <property type="entry name" value="Methyl-accepting chemotaxis protein"/>
    <property type="match status" value="1"/>
</dbReference>
<dbReference type="KEGG" id="dti:Desti_0931"/>
<keyword evidence="1 3" id="KW-0807">Transducer</keyword>
<evidence type="ECO:0000256" key="4">
    <source>
        <dbReference type="SAM" id="Phobius"/>
    </source>
</evidence>
<evidence type="ECO:0000313" key="8">
    <source>
        <dbReference type="Proteomes" id="UP000006055"/>
    </source>
</evidence>
<dbReference type="InterPro" id="IPR007891">
    <property type="entry name" value="CHASE3"/>
</dbReference>
<evidence type="ECO:0000259" key="6">
    <source>
        <dbReference type="PROSITE" id="PS50885"/>
    </source>
</evidence>
<dbReference type="Pfam" id="PF00015">
    <property type="entry name" value="MCPsignal"/>
    <property type="match status" value="1"/>
</dbReference>
<dbReference type="eggNOG" id="COG5278">
    <property type="taxonomic scope" value="Bacteria"/>
</dbReference>